<evidence type="ECO:0000313" key="2">
    <source>
        <dbReference type="EMBL" id="KAH3686965.1"/>
    </source>
</evidence>
<feature type="non-terminal residue" evidence="2">
    <location>
        <position position="1"/>
    </location>
</feature>
<dbReference type="EMBL" id="JAEUBG010001065">
    <property type="protein sequence ID" value="KAH3686965.1"/>
    <property type="molecule type" value="Genomic_DNA"/>
</dbReference>
<protein>
    <submittedName>
        <fullName evidence="2">Uncharacterized protein</fullName>
    </submittedName>
</protein>
<feature type="region of interest" description="Disordered" evidence="1">
    <location>
        <begin position="1"/>
        <end position="22"/>
    </location>
</feature>
<proteinExistence type="predicted"/>
<accession>A0A9P8QCG3</accession>
<reference evidence="2" key="2">
    <citation type="submission" date="2021-01" db="EMBL/GenBank/DDBJ databases">
        <authorList>
            <person name="Schikora-Tamarit M.A."/>
        </authorList>
    </citation>
    <scope>NUCLEOTIDE SEQUENCE</scope>
    <source>
        <strain evidence="2">CBS2887</strain>
    </source>
</reference>
<dbReference type="OrthoDB" id="3998151at2759"/>
<dbReference type="AlphaFoldDB" id="A0A9P8QCG3"/>
<organism evidence="2 3">
    <name type="scientific">Wickerhamomyces pijperi</name>
    <name type="common">Yeast</name>
    <name type="synonym">Pichia pijperi</name>
    <dbReference type="NCBI Taxonomy" id="599730"/>
    <lineage>
        <taxon>Eukaryota</taxon>
        <taxon>Fungi</taxon>
        <taxon>Dikarya</taxon>
        <taxon>Ascomycota</taxon>
        <taxon>Saccharomycotina</taxon>
        <taxon>Saccharomycetes</taxon>
        <taxon>Phaffomycetales</taxon>
        <taxon>Wickerhamomycetaceae</taxon>
        <taxon>Wickerhamomyces</taxon>
    </lineage>
</organism>
<comment type="caution">
    <text evidence="2">The sequence shown here is derived from an EMBL/GenBank/DDBJ whole genome shotgun (WGS) entry which is preliminary data.</text>
</comment>
<dbReference type="Proteomes" id="UP000774326">
    <property type="component" value="Unassembled WGS sequence"/>
</dbReference>
<sequence>AQQAKNKPGASSPRPSTADLLSVHDSDSDMWNLNYSLSLVREYKLPLGLTQDEIDSDLAQLGL</sequence>
<evidence type="ECO:0000256" key="1">
    <source>
        <dbReference type="SAM" id="MobiDB-lite"/>
    </source>
</evidence>
<reference evidence="2" key="1">
    <citation type="journal article" date="2021" name="Open Biol.">
        <title>Shared evolutionary footprints suggest mitochondrial oxidative damage underlies multiple complex I losses in fungi.</title>
        <authorList>
            <person name="Schikora-Tamarit M.A."/>
            <person name="Marcet-Houben M."/>
            <person name="Nosek J."/>
            <person name="Gabaldon T."/>
        </authorList>
    </citation>
    <scope>NUCLEOTIDE SEQUENCE</scope>
    <source>
        <strain evidence="2">CBS2887</strain>
    </source>
</reference>
<gene>
    <name evidence="2" type="ORF">WICPIJ_002054</name>
</gene>
<name>A0A9P8QCG3_WICPI</name>
<keyword evidence="3" id="KW-1185">Reference proteome</keyword>
<evidence type="ECO:0000313" key="3">
    <source>
        <dbReference type="Proteomes" id="UP000774326"/>
    </source>
</evidence>